<evidence type="ECO:0000313" key="2">
    <source>
        <dbReference type="EMBL" id="MFC3552348.1"/>
    </source>
</evidence>
<dbReference type="Proteomes" id="UP001595740">
    <property type="component" value="Unassembled WGS sequence"/>
</dbReference>
<keyword evidence="3" id="KW-1185">Reference proteome</keyword>
<protein>
    <recommendedName>
        <fullName evidence="4">Secreted protein</fullName>
    </recommendedName>
</protein>
<keyword evidence="1" id="KW-0732">Signal</keyword>
<evidence type="ECO:0000256" key="1">
    <source>
        <dbReference type="SAM" id="SignalP"/>
    </source>
</evidence>
<feature type="chain" id="PRO_5046005703" description="Secreted protein" evidence="1">
    <location>
        <begin position="24"/>
        <end position="163"/>
    </location>
</feature>
<dbReference type="RefSeq" id="WP_386760109.1">
    <property type="nucleotide sequence ID" value="NZ_JBHRXK010000010.1"/>
</dbReference>
<sequence>MRSILPSLLIAAALLFASPQSLAQQQAIERQMTPEQFQAAGLDRLSPQQLANLNAWLNGKLDVETTKAAQAAKKKVEEENRGFATFGSDEPIQARIVGEFRGFGEGRSYTLDNGQIWRQRDQAKLHGPRLTDPQVTITPSIIGSIWYMKVQGFNTRTEVTRIK</sequence>
<name>A0ABV7RT64_9GAMM</name>
<reference evidence="3" key="1">
    <citation type="journal article" date="2019" name="Int. J. Syst. Evol. Microbiol.">
        <title>The Global Catalogue of Microorganisms (GCM) 10K type strain sequencing project: providing services to taxonomists for standard genome sequencing and annotation.</title>
        <authorList>
            <consortium name="The Broad Institute Genomics Platform"/>
            <consortium name="The Broad Institute Genome Sequencing Center for Infectious Disease"/>
            <person name="Wu L."/>
            <person name="Ma J."/>
        </authorList>
    </citation>
    <scope>NUCLEOTIDE SEQUENCE [LARGE SCALE GENOMIC DNA]</scope>
    <source>
        <strain evidence="3">KCTC 42875</strain>
    </source>
</reference>
<feature type="signal peptide" evidence="1">
    <location>
        <begin position="1"/>
        <end position="23"/>
    </location>
</feature>
<evidence type="ECO:0000313" key="3">
    <source>
        <dbReference type="Proteomes" id="UP001595740"/>
    </source>
</evidence>
<gene>
    <name evidence="2" type="ORF">ACFOLC_15185</name>
</gene>
<dbReference type="EMBL" id="JBHRXK010000010">
    <property type="protein sequence ID" value="MFC3552348.1"/>
    <property type="molecule type" value="Genomic_DNA"/>
</dbReference>
<accession>A0ABV7RT64</accession>
<organism evidence="2 3">
    <name type="scientific">Lysobacter cavernae</name>
    <dbReference type="NCBI Taxonomy" id="1685901"/>
    <lineage>
        <taxon>Bacteria</taxon>
        <taxon>Pseudomonadati</taxon>
        <taxon>Pseudomonadota</taxon>
        <taxon>Gammaproteobacteria</taxon>
        <taxon>Lysobacterales</taxon>
        <taxon>Lysobacteraceae</taxon>
        <taxon>Lysobacter</taxon>
    </lineage>
</organism>
<evidence type="ECO:0008006" key="4">
    <source>
        <dbReference type="Google" id="ProtNLM"/>
    </source>
</evidence>
<proteinExistence type="predicted"/>
<comment type="caution">
    <text evidence="2">The sequence shown here is derived from an EMBL/GenBank/DDBJ whole genome shotgun (WGS) entry which is preliminary data.</text>
</comment>